<feature type="transmembrane region" description="Helical" evidence="1">
    <location>
        <begin position="181"/>
        <end position="200"/>
    </location>
</feature>
<feature type="transmembrane region" description="Helical" evidence="1">
    <location>
        <begin position="55"/>
        <end position="74"/>
    </location>
</feature>
<feature type="transmembrane region" description="Helical" evidence="1">
    <location>
        <begin position="15"/>
        <end position="35"/>
    </location>
</feature>
<evidence type="ECO:0008006" key="4">
    <source>
        <dbReference type="Google" id="ProtNLM"/>
    </source>
</evidence>
<keyword evidence="1" id="KW-0812">Transmembrane</keyword>
<comment type="caution">
    <text evidence="2">The sequence shown here is derived from an EMBL/GenBank/DDBJ whole genome shotgun (WGS) entry which is preliminary data.</text>
</comment>
<evidence type="ECO:0000313" key="3">
    <source>
        <dbReference type="Proteomes" id="UP000624325"/>
    </source>
</evidence>
<dbReference type="Proteomes" id="UP000624325">
    <property type="component" value="Unassembled WGS sequence"/>
</dbReference>
<accession>A0ABQ4CDH0</accession>
<dbReference type="RefSeq" id="WP_203707626.1">
    <property type="nucleotide sequence ID" value="NZ_BAAALU010000007.1"/>
</dbReference>
<evidence type="ECO:0000313" key="2">
    <source>
        <dbReference type="EMBL" id="GIF60812.1"/>
    </source>
</evidence>
<protein>
    <recommendedName>
        <fullName evidence="4">DUF998 domain-containing protein</fullName>
    </recommendedName>
</protein>
<proteinExistence type="predicted"/>
<keyword evidence="1" id="KW-0472">Membrane</keyword>
<dbReference type="Pfam" id="PF06197">
    <property type="entry name" value="DUF998"/>
    <property type="match status" value="1"/>
</dbReference>
<name>A0ABQ4CDH0_9ACTN</name>
<dbReference type="EMBL" id="BONC01000077">
    <property type="protein sequence ID" value="GIF60812.1"/>
    <property type="molecule type" value="Genomic_DNA"/>
</dbReference>
<sequence length="203" mass="21094">MTATLSAPAVRRSTLLAAGAVGGPLFVIGVLAQAYTRDGFDLARHPLSSLALGDLGWLQVTNFIVYGLLTLAGAEGVRRTLPTARWAPRLMAVSGVALIVAAIFTADPINGYPPGTADAATWHGTIHSLAPAVAGIAGLITYILFARRFATSHEPGWLVWTVAASVAVLATNAASAATGDFRWLVVGQAIGAAWTTSLFLKMR</sequence>
<evidence type="ECO:0000256" key="1">
    <source>
        <dbReference type="SAM" id="Phobius"/>
    </source>
</evidence>
<feature type="transmembrane region" description="Helical" evidence="1">
    <location>
        <begin position="126"/>
        <end position="145"/>
    </location>
</feature>
<keyword evidence="3" id="KW-1185">Reference proteome</keyword>
<dbReference type="InterPro" id="IPR009339">
    <property type="entry name" value="DUF998"/>
</dbReference>
<keyword evidence="1" id="KW-1133">Transmembrane helix</keyword>
<organism evidence="2 3">
    <name type="scientific">Asanoa iriomotensis</name>
    <dbReference type="NCBI Taxonomy" id="234613"/>
    <lineage>
        <taxon>Bacteria</taxon>
        <taxon>Bacillati</taxon>
        <taxon>Actinomycetota</taxon>
        <taxon>Actinomycetes</taxon>
        <taxon>Micromonosporales</taxon>
        <taxon>Micromonosporaceae</taxon>
        <taxon>Asanoa</taxon>
    </lineage>
</organism>
<reference evidence="2 3" key="1">
    <citation type="submission" date="2021-01" db="EMBL/GenBank/DDBJ databases">
        <title>Whole genome shotgun sequence of Asanoa iriomotensis NBRC 100142.</title>
        <authorList>
            <person name="Komaki H."/>
            <person name="Tamura T."/>
        </authorList>
    </citation>
    <scope>NUCLEOTIDE SEQUENCE [LARGE SCALE GENOMIC DNA]</scope>
    <source>
        <strain evidence="2 3">NBRC 100142</strain>
    </source>
</reference>
<gene>
    <name evidence="2" type="ORF">Air01nite_69070</name>
</gene>
<feature type="transmembrane region" description="Helical" evidence="1">
    <location>
        <begin position="86"/>
        <end position="106"/>
    </location>
</feature>
<feature type="transmembrane region" description="Helical" evidence="1">
    <location>
        <begin position="157"/>
        <end position="175"/>
    </location>
</feature>